<dbReference type="EC" id="2.1.1.107" evidence="1"/>
<dbReference type="Proteomes" id="UP000005522">
    <property type="component" value="Chromosome"/>
</dbReference>
<protein>
    <submittedName>
        <fullName evidence="1">Putative uroporphyrin-III c-methyltransferase</fullName>
        <ecNumber evidence="1">2.1.1.107</ecNumber>
    </submittedName>
</protein>
<dbReference type="Pfam" id="PF22752">
    <property type="entry name" value="DUF488-N3i"/>
    <property type="match status" value="1"/>
</dbReference>
<reference evidence="1 2" key="1">
    <citation type="journal article" date="2009" name="J. Bacteriol.">
        <title>Draft genome sequence of the extremely acidophilic bacterium Acidithiobacillus caldus ATCC 51756 reveals metabolic versatility in the genus Acidithiobacillus.</title>
        <authorList>
            <person name="Valdes J."/>
            <person name="Quatrini R."/>
            <person name="Hallberg K."/>
            <person name="Dopson M."/>
            <person name="Valenzuela P.D."/>
            <person name="Holmes D.S."/>
        </authorList>
    </citation>
    <scope>NUCLEOTIDE SEQUENCE [LARGE SCALE GENOMIC DNA]</scope>
    <source>
        <strain evidence="2">ATCC 51756 / DSM 8584 / KU</strain>
    </source>
</reference>
<gene>
    <name evidence="1" type="ORF">Acaty_c1290</name>
</gene>
<dbReference type="GeneID" id="92931496"/>
<dbReference type="InterPro" id="IPR052552">
    <property type="entry name" value="YeaO-like"/>
</dbReference>
<evidence type="ECO:0000313" key="1">
    <source>
        <dbReference type="EMBL" id="AIA55158.1"/>
    </source>
</evidence>
<dbReference type="AlphaFoldDB" id="A0A059ZUM5"/>
<dbReference type="EMBL" id="CP005986">
    <property type="protein sequence ID" value="AIA55158.1"/>
    <property type="molecule type" value="Genomic_DNA"/>
</dbReference>
<dbReference type="PANTHER" id="PTHR36849:SF1">
    <property type="entry name" value="CYTOPLASMIC PROTEIN"/>
    <property type="match status" value="1"/>
</dbReference>
<organism evidence="1 2">
    <name type="scientific">Acidithiobacillus caldus (strain ATCC 51756 / DSM 8584 / KU)</name>
    <dbReference type="NCBI Taxonomy" id="637389"/>
    <lineage>
        <taxon>Bacteria</taxon>
        <taxon>Pseudomonadati</taxon>
        <taxon>Pseudomonadota</taxon>
        <taxon>Acidithiobacillia</taxon>
        <taxon>Acidithiobacillales</taxon>
        <taxon>Acidithiobacillaceae</taxon>
        <taxon>Acidithiobacillus</taxon>
    </lineage>
</organism>
<dbReference type="KEGG" id="acz:Acaty_c1290"/>
<keyword evidence="1" id="KW-0489">Methyltransferase</keyword>
<dbReference type="eggNOG" id="COG3189">
    <property type="taxonomic scope" value="Bacteria"/>
</dbReference>
<dbReference type="RefSeq" id="WP_004872030.1">
    <property type="nucleotide sequence ID" value="NZ_CP005986.1"/>
</dbReference>
<accession>A0A059ZUM5</accession>
<sequence length="120" mass="14082">MGGREIRPWRVYDRPFPEGYRVLVERLWPRGLRKTDLALDYWTKDLAPSTKLRQWFHHDPERWVEFRERYLAELQAHPEAVSALTSQFKGDTLLLLYAAHDTAHNGALVLADFLRSLPAP</sequence>
<dbReference type="HOGENOM" id="CLU_137928_0_0_6"/>
<keyword evidence="1" id="KW-0808">Transferase</keyword>
<dbReference type="GO" id="GO:0004851">
    <property type="term" value="F:uroporphyrin-III C-methyltransferase activity"/>
    <property type="evidence" value="ECO:0007669"/>
    <property type="project" value="UniProtKB-EC"/>
</dbReference>
<proteinExistence type="predicted"/>
<evidence type="ECO:0000313" key="2">
    <source>
        <dbReference type="Proteomes" id="UP000005522"/>
    </source>
</evidence>
<name>A0A059ZUM5_ACICK</name>
<dbReference type="PANTHER" id="PTHR36849">
    <property type="entry name" value="CYTOPLASMIC PROTEIN-RELATED"/>
    <property type="match status" value="1"/>
</dbReference>
<dbReference type="GO" id="GO:0032259">
    <property type="term" value="P:methylation"/>
    <property type="evidence" value="ECO:0007669"/>
    <property type="project" value="UniProtKB-KW"/>
</dbReference>